<name>A0A5J5BI79_9ASTE</name>
<keyword evidence="2" id="KW-1185">Reference proteome</keyword>
<reference evidence="1 2" key="1">
    <citation type="submission" date="2019-09" db="EMBL/GenBank/DDBJ databases">
        <title>A chromosome-level genome assembly of the Chinese tupelo Nyssa sinensis.</title>
        <authorList>
            <person name="Yang X."/>
            <person name="Kang M."/>
            <person name="Yang Y."/>
            <person name="Xiong H."/>
            <person name="Wang M."/>
            <person name="Zhang Z."/>
            <person name="Wang Z."/>
            <person name="Wu H."/>
            <person name="Ma T."/>
            <person name="Liu J."/>
            <person name="Xi Z."/>
        </authorList>
    </citation>
    <scope>NUCLEOTIDE SEQUENCE [LARGE SCALE GENOMIC DNA]</scope>
    <source>
        <strain evidence="1">J267</strain>
        <tissue evidence="1">Leaf</tissue>
    </source>
</reference>
<proteinExistence type="predicted"/>
<organism evidence="1 2">
    <name type="scientific">Nyssa sinensis</name>
    <dbReference type="NCBI Taxonomy" id="561372"/>
    <lineage>
        <taxon>Eukaryota</taxon>
        <taxon>Viridiplantae</taxon>
        <taxon>Streptophyta</taxon>
        <taxon>Embryophyta</taxon>
        <taxon>Tracheophyta</taxon>
        <taxon>Spermatophyta</taxon>
        <taxon>Magnoliopsida</taxon>
        <taxon>eudicotyledons</taxon>
        <taxon>Gunneridae</taxon>
        <taxon>Pentapetalae</taxon>
        <taxon>asterids</taxon>
        <taxon>Cornales</taxon>
        <taxon>Nyssaceae</taxon>
        <taxon>Nyssa</taxon>
    </lineage>
</organism>
<gene>
    <name evidence="1" type="ORF">F0562_022659</name>
</gene>
<accession>A0A5J5BI79</accession>
<evidence type="ECO:0000313" key="1">
    <source>
        <dbReference type="EMBL" id="KAA8541507.1"/>
    </source>
</evidence>
<sequence length="188" mass="20939">MTTVAACDESGVGGQWCGHGFVQDVKGRGRMVGSLALDSKTDCLASVSRPANRCFRWSLTACICGLIDTSTSPSSSSSSSRSSSSIGIVWTVAFFDFLRLQPELDEVETTLKLEWSGNSISERREAIRQVFVDFLSNQTNKQKISSTMAFKFFLILRETSFSSAVDPSLFYPTRWEMRSKCSLWMKHL</sequence>
<dbReference type="EMBL" id="CM018035">
    <property type="protein sequence ID" value="KAA8541507.1"/>
    <property type="molecule type" value="Genomic_DNA"/>
</dbReference>
<dbReference type="AlphaFoldDB" id="A0A5J5BI79"/>
<evidence type="ECO:0000313" key="2">
    <source>
        <dbReference type="Proteomes" id="UP000325577"/>
    </source>
</evidence>
<protein>
    <submittedName>
        <fullName evidence="1">Uncharacterized protein</fullName>
    </submittedName>
</protein>
<dbReference type="Proteomes" id="UP000325577">
    <property type="component" value="Linkage Group LG12"/>
</dbReference>